<name>A0A369TN01_9RHOB</name>
<dbReference type="InterPro" id="IPR007446">
    <property type="entry name" value="PilP"/>
</dbReference>
<feature type="region of interest" description="Disordered" evidence="1">
    <location>
        <begin position="26"/>
        <end position="122"/>
    </location>
</feature>
<sequence>MCPKRCPATSGPAATASARGYMHMATRRWSRHRPKESPSTRCSTSMRPRGRTFGRTWRRTERSVARPSARLCRSSPRIASAPFNYAAAQHRSPSDTRPTSSDETTMAQNQDTTPTPAEVAQNATQTTDANLRSLVLLGTFGPEGDLTALLRLTNGTTARVRTGDRIGGDRIVAVDDGRLALAENGRMHWIEMP</sequence>
<organism evidence="2 3">
    <name type="scientific">Thalassococcus profundi</name>
    <dbReference type="NCBI Taxonomy" id="2282382"/>
    <lineage>
        <taxon>Bacteria</taxon>
        <taxon>Pseudomonadati</taxon>
        <taxon>Pseudomonadota</taxon>
        <taxon>Alphaproteobacteria</taxon>
        <taxon>Rhodobacterales</taxon>
        <taxon>Roseobacteraceae</taxon>
        <taxon>Thalassococcus</taxon>
    </lineage>
</organism>
<reference evidence="2 3" key="1">
    <citation type="submission" date="2018-07" db="EMBL/GenBank/DDBJ databases">
        <title>Thalassococcus profundi sp. nov., a marine bacterium isolated from deep seawater of Okinawa Trough.</title>
        <authorList>
            <person name="Yu M."/>
        </authorList>
    </citation>
    <scope>NUCLEOTIDE SEQUENCE [LARGE SCALE GENOMIC DNA]</scope>
    <source>
        <strain evidence="2 3">WRAS1</strain>
    </source>
</reference>
<evidence type="ECO:0000313" key="3">
    <source>
        <dbReference type="Proteomes" id="UP000253977"/>
    </source>
</evidence>
<dbReference type="Proteomes" id="UP000253977">
    <property type="component" value="Unassembled WGS sequence"/>
</dbReference>
<keyword evidence="3" id="KW-1185">Reference proteome</keyword>
<dbReference type="EMBL" id="QPMK01000005">
    <property type="protein sequence ID" value="RDD66669.1"/>
    <property type="molecule type" value="Genomic_DNA"/>
</dbReference>
<feature type="compositionally biased region" description="Polar residues" evidence="1">
    <location>
        <begin position="37"/>
        <end position="46"/>
    </location>
</feature>
<evidence type="ECO:0000313" key="2">
    <source>
        <dbReference type="EMBL" id="RDD66669.1"/>
    </source>
</evidence>
<accession>A0A369TN01</accession>
<evidence type="ECO:0008006" key="4">
    <source>
        <dbReference type="Google" id="ProtNLM"/>
    </source>
</evidence>
<protein>
    <recommendedName>
        <fullName evidence="4">Pilus assembly protein PilP</fullName>
    </recommendedName>
</protein>
<evidence type="ECO:0000256" key="1">
    <source>
        <dbReference type="SAM" id="MobiDB-lite"/>
    </source>
</evidence>
<comment type="caution">
    <text evidence="2">The sequence shown here is derived from an EMBL/GenBank/DDBJ whole genome shotgun (WGS) entry which is preliminary data.</text>
</comment>
<gene>
    <name evidence="2" type="ORF">DU478_09520</name>
</gene>
<proteinExistence type="predicted"/>
<dbReference type="Pfam" id="PF04351">
    <property type="entry name" value="PilP"/>
    <property type="match status" value="1"/>
</dbReference>
<feature type="compositionally biased region" description="Polar residues" evidence="1">
    <location>
        <begin position="95"/>
        <end position="122"/>
    </location>
</feature>
<dbReference type="AlphaFoldDB" id="A0A369TN01"/>